<dbReference type="Proteomes" id="UP000315423">
    <property type="component" value="Unassembled WGS sequence"/>
</dbReference>
<comment type="caution">
    <text evidence="1">The sequence shown here is derived from an EMBL/GenBank/DDBJ whole genome shotgun (WGS) entry which is preliminary data.</text>
</comment>
<organism evidence="1 2">
    <name type="scientific">Candidatus Methanomarinus sp</name>
    <dbReference type="NCBI Taxonomy" id="3386244"/>
    <lineage>
        <taxon>Archaea</taxon>
        <taxon>Methanobacteriati</taxon>
        <taxon>Methanobacteriota</taxon>
        <taxon>Stenosarchaea group</taxon>
        <taxon>Methanomicrobia</taxon>
        <taxon>Methanosarcinales</taxon>
        <taxon>ANME-2 cluster</taxon>
        <taxon>Candidatus Methanocomedenaceae</taxon>
        <taxon>Candidatus Methanomarinus</taxon>
    </lineage>
</organism>
<evidence type="ECO:0000313" key="2">
    <source>
        <dbReference type="Proteomes" id="UP000315423"/>
    </source>
</evidence>
<reference evidence="1" key="1">
    <citation type="submission" date="2018-09" db="EMBL/GenBank/DDBJ databases">
        <title>A genomic encyclopedia of anaerobic methanotrophic archaea.</title>
        <authorList>
            <person name="Skennerton C.T."/>
            <person name="Chadwick G.L."/>
            <person name="Laso-Perez R."/>
            <person name="Leu A.O."/>
            <person name="Speth D.R."/>
            <person name="Yu H."/>
            <person name="Morgan-Lang C."/>
            <person name="Hatzenpichler R."/>
            <person name="Goudeau D."/>
            <person name="Malmstrom R."/>
            <person name="Woyke T."/>
            <person name="Hallam S."/>
            <person name="Tyson G.W."/>
            <person name="Wegener G."/>
            <person name="Boetius A."/>
            <person name="Orphan V.J."/>
        </authorList>
    </citation>
    <scope>NUCLEOTIDE SEQUENCE</scope>
    <source>
        <strain evidence="1">CONS3730D10UFb2</strain>
    </source>
</reference>
<name>A0AC61S8J3_9EURY</name>
<dbReference type="EMBL" id="QYBA01000266">
    <property type="protein sequence ID" value="TKY91077.1"/>
    <property type="molecule type" value="Genomic_DNA"/>
</dbReference>
<protein>
    <submittedName>
        <fullName evidence="1">Uncharacterized protein</fullName>
    </submittedName>
</protein>
<evidence type="ECO:0000313" key="1">
    <source>
        <dbReference type="EMBL" id="TKY91077.1"/>
    </source>
</evidence>
<sequence>MDIKKNRFIIIIFFLIIFAFIYSYNTYTPAFIAPDETLNYAFSQIYADTGNLYYEEELNSIAGGIIRPRGVKYIDNKIISNKFIGFPFYYGTIIVLTGADLLPYLTFLFSCIGMLSIYLLGKELFGLENGLISIFLLGFFPPYWYWSNFPLFETVFGSVFFILGLVYFIKLLNVQSLSNSLLTGIFFGISWNIRPDMILFLIPIFLISVLEIRKLKLRTLVISFTIFIFIISPVLLLNNDVYGGYLTTGHTVNTASSEGSTKVIPTPGILWQKDFSIMFDNLKNLINTIPLFPFFIIGLFICFSNIKFFKSNSRNMYLLFILLSISIGIISNLQDSIVLRPWEYKKHNKYLYCNSTLLKNPSSSNNLSLFHITIGL</sequence>
<proteinExistence type="predicted"/>
<gene>
    <name evidence="1" type="ORF">C5S46_07760</name>
</gene>
<accession>A0AC61S8J3</accession>